<evidence type="ECO:0000313" key="2">
    <source>
        <dbReference type="Proteomes" id="UP001143910"/>
    </source>
</evidence>
<sequence>MNPWEVHALTHNFPPNGSSPDADQPPGHGSRFQPRQDPIIYPGLYAPSGIDVMKVLFGVFGRPNPRFDLGPVDCSAALTVCNLDIPGNPIIYANEAFSQLTGYSIKEVVGKSHRFLQAPHKLYPSSDTLLERRRIAAIQRLEQAVASRNEIQVYITNYKKNGQRFTNLMSMIPIRLPNDNVQYAVGFHVAADC</sequence>
<evidence type="ECO:0000313" key="1">
    <source>
        <dbReference type="EMBL" id="KAJ2973983.1"/>
    </source>
</evidence>
<gene>
    <name evidence="1" type="ORF">NQ176_g6292</name>
</gene>
<accession>A0ACC1N698</accession>
<protein>
    <submittedName>
        <fullName evidence="1">Uncharacterized protein</fullName>
    </submittedName>
</protein>
<organism evidence="1 2">
    <name type="scientific">Zarea fungicola</name>
    <dbReference type="NCBI Taxonomy" id="93591"/>
    <lineage>
        <taxon>Eukaryota</taxon>
        <taxon>Fungi</taxon>
        <taxon>Dikarya</taxon>
        <taxon>Ascomycota</taxon>
        <taxon>Pezizomycotina</taxon>
        <taxon>Sordariomycetes</taxon>
        <taxon>Hypocreomycetidae</taxon>
        <taxon>Hypocreales</taxon>
        <taxon>Cordycipitaceae</taxon>
        <taxon>Zarea</taxon>
    </lineage>
</organism>
<comment type="caution">
    <text evidence="1">The sequence shown here is derived from an EMBL/GenBank/DDBJ whole genome shotgun (WGS) entry which is preliminary data.</text>
</comment>
<proteinExistence type="predicted"/>
<name>A0ACC1N698_9HYPO</name>
<reference evidence="1" key="1">
    <citation type="submission" date="2022-08" db="EMBL/GenBank/DDBJ databases">
        <title>Genome Sequence of Lecanicillium fungicola.</title>
        <authorList>
            <person name="Buettner E."/>
        </authorList>
    </citation>
    <scope>NUCLEOTIDE SEQUENCE</scope>
    <source>
        <strain evidence="1">Babe33</strain>
    </source>
</reference>
<dbReference type="Proteomes" id="UP001143910">
    <property type="component" value="Unassembled WGS sequence"/>
</dbReference>
<keyword evidence="2" id="KW-1185">Reference proteome</keyword>
<dbReference type="EMBL" id="JANJQO010000890">
    <property type="protein sequence ID" value="KAJ2973983.1"/>
    <property type="molecule type" value="Genomic_DNA"/>
</dbReference>